<evidence type="ECO:0000256" key="6">
    <source>
        <dbReference type="ARBA" id="ARBA00022692"/>
    </source>
</evidence>
<evidence type="ECO:0000256" key="8">
    <source>
        <dbReference type="ARBA" id="ARBA00023053"/>
    </source>
</evidence>
<evidence type="ECO:0000313" key="15">
    <source>
        <dbReference type="EMBL" id="RCS55932.1"/>
    </source>
</evidence>
<keyword evidence="10 13" id="KW-0472">Membrane</keyword>
<comment type="subcellular location">
    <subcellularLocation>
        <location evidence="1">Cell membrane</location>
        <topology evidence="1">Multi-pass membrane protein</topology>
    </subcellularLocation>
</comment>
<protein>
    <submittedName>
        <fullName evidence="15">Sodium:proton antiporter</fullName>
    </submittedName>
</protein>
<evidence type="ECO:0000256" key="2">
    <source>
        <dbReference type="ARBA" id="ARBA00007367"/>
    </source>
</evidence>
<evidence type="ECO:0000256" key="5">
    <source>
        <dbReference type="ARBA" id="ARBA00022475"/>
    </source>
</evidence>
<dbReference type="PANTHER" id="PTHR10110">
    <property type="entry name" value="SODIUM/HYDROGEN EXCHANGER"/>
    <property type="match status" value="1"/>
</dbReference>
<dbReference type="GO" id="GO:0098719">
    <property type="term" value="P:sodium ion import across plasma membrane"/>
    <property type="evidence" value="ECO:0007669"/>
    <property type="project" value="TreeGrafter"/>
</dbReference>
<evidence type="ECO:0000256" key="12">
    <source>
        <dbReference type="SAM" id="MobiDB-lite"/>
    </source>
</evidence>
<feature type="transmembrane region" description="Helical" evidence="13">
    <location>
        <begin position="173"/>
        <end position="193"/>
    </location>
</feature>
<feature type="domain" description="Cation/H+ exchanger transmembrane" evidence="14">
    <location>
        <begin position="259"/>
        <end position="484"/>
    </location>
</feature>
<evidence type="ECO:0000256" key="13">
    <source>
        <dbReference type="SAM" id="Phobius"/>
    </source>
</evidence>
<keyword evidence="7 13" id="KW-1133">Transmembrane helix</keyword>
<feature type="compositionally biased region" description="Basic and acidic residues" evidence="12">
    <location>
        <begin position="245"/>
        <end position="258"/>
    </location>
</feature>
<dbReference type="Pfam" id="PF00999">
    <property type="entry name" value="Na_H_Exchanger"/>
    <property type="match status" value="2"/>
</dbReference>
<feature type="transmembrane region" description="Helical" evidence="13">
    <location>
        <begin position="322"/>
        <end position="341"/>
    </location>
</feature>
<organism evidence="15 16">
    <name type="scientific">Bremerella cremea</name>
    <dbReference type="NCBI Taxonomy" id="1031537"/>
    <lineage>
        <taxon>Bacteria</taxon>
        <taxon>Pseudomonadati</taxon>
        <taxon>Planctomycetota</taxon>
        <taxon>Planctomycetia</taxon>
        <taxon>Pirellulales</taxon>
        <taxon>Pirellulaceae</taxon>
        <taxon>Bremerella</taxon>
    </lineage>
</organism>
<dbReference type="Gene3D" id="6.10.140.1330">
    <property type="match status" value="1"/>
</dbReference>
<reference evidence="15 16" key="1">
    <citation type="submission" date="2018-07" db="EMBL/GenBank/DDBJ databases">
        <title>Comparative genomes isolates from brazilian mangrove.</title>
        <authorList>
            <person name="De Araujo J.E."/>
            <person name="Taketani R.G."/>
            <person name="Silva M.C.P."/>
            <person name="Lourenco M.V."/>
            <person name="Oliveira V.M."/>
            <person name="Andreote F.D."/>
        </authorList>
    </citation>
    <scope>NUCLEOTIDE SEQUENCE [LARGE SCALE GENOMIC DNA]</scope>
    <source>
        <strain evidence="15 16">HEX PRIS-MGV</strain>
    </source>
</reference>
<proteinExistence type="inferred from homology"/>
<feature type="transmembrane region" description="Helical" evidence="13">
    <location>
        <begin position="132"/>
        <end position="152"/>
    </location>
</feature>
<comment type="similarity">
    <text evidence="2">Belongs to the monovalent cation:proton antiporter 1 (CPA1) transporter (TC 2.A.36) family.</text>
</comment>
<feature type="transmembrane region" description="Helical" evidence="13">
    <location>
        <begin position="72"/>
        <end position="89"/>
    </location>
</feature>
<evidence type="ECO:0000256" key="11">
    <source>
        <dbReference type="ARBA" id="ARBA00023201"/>
    </source>
</evidence>
<keyword evidence="4" id="KW-0050">Antiport</keyword>
<feature type="transmembrane region" description="Helical" evidence="13">
    <location>
        <begin position="6"/>
        <end position="24"/>
    </location>
</feature>
<dbReference type="OrthoDB" id="9809206at2"/>
<gene>
    <name evidence="15" type="ORF">DTL42_00645</name>
</gene>
<dbReference type="EMBL" id="QPEX01000006">
    <property type="protein sequence ID" value="RCS55932.1"/>
    <property type="molecule type" value="Genomic_DNA"/>
</dbReference>
<keyword evidence="8" id="KW-0915">Sodium</keyword>
<keyword evidence="5" id="KW-1003">Cell membrane</keyword>
<feature type="transmembrane region" description="Helical" evidence="13">
    <location>
        <begin position="31"/>
        <end position="52"/>
    </location>
</feature>
<dbReference type="PANTHER" id="PTHR10110:SF195">
    <property type="entry name" value="NA(+)_H(+) ANTIPORTER NHAS2"/>
    <property type="match status" value="1"/>
</dbReference>
<feature type="transmembrane region" description="Helical" evidence="13">
    <location>
        <begin position="462"/>
        <end position="483"/>
    </location>
</feature>
<feature type="transmembrane region" description="Helical" evidence="13">
    <location>
        <begin position="385"/>
        <end position="409"/>
    </location>
</feature>
<evidence type="ECO:0000313" key="16">
    <source>
        <dbReference type="Proteomes" id="UP000253562"/>
    </source>
</evidence>
<keyword evidence="11" id="KW-0739">Sodium transport</keyword>
<keyword evidence="6 13" id="KW-0812">Transmembrane</keyword>
<feature type="transmembrane region" description="Helical" evidence="13">
    <location>
        <begin position="361"/>
        <end position="379"/>
    </location>
</feature>
<name>A0A368KXA2_9BACT</name>
<comment type="caution">
    <text evidence="15">The sequence shown here is derived from an EMBL/GenBank/DDBJ whole genome shotgun (WGS) entry which is preliminary data.</text>
</comment>
<evidence type="ECO:0000256" key="10">
    <source>
        <dbReference type="ARBA" id="ARBA00023136"/>
    </source>
</evidence>
<sequence length="497" mass="52445">MSFFNIAGILVTLAAAFAFINHKLLKLPTTVGLMLLAMLHAVVLLLIDWIVPEAGALAAVETLVGSIDFDQTLMQGMLGYLLFAGALHVDLNDLKQQSAAIVLLATVGVLTTTFIVGGLTYVITGWLGIEVSFIYCLIFGSIVAPTDPIAVLGIVKSLGAPKPLETKIAGESLFNDGVGVVVFIALLGIAGLGHQQGESPEDLVHKDASNHVIDLGEEDLGKQPNVESDAPTVRPDATTDVAQSEGEHSPDVQKHTEKAETTAMDVAKLFALEAGGGLALGFVLGVLAFALMRTIDHYATEILLSLAVVTGGYALAMQLHLSGPLAMVVAGLILGNHGRTLAMSDKTREDLDTFWELVDELLNAVLFVLIGLEVLVLSFKVPYLVAGAMAIPAALLARFLSVGIVLNALKKVTNREFTPHAIKVLTWGGLRGGISVALALSLQEEIHAQQSQYDNIGELVLTMTYVVVAFSILVGGLTMGPMLRRLGLAGQGKVDAH</sequence>
<keyword evidence="9" id="KW-0406">Ion transport</keyword>
<dbReference type="GO" id="GO:0005886">
    <property type="term" value="C:plasma membrane"/>
    <property type="evidence" value="ECO:0007669"/>
    <property type="project" value="UniProtKB-SubCell"/>
</dbReference>
<evidence type="ECO:0000259" key="14">
    <source>
        <dbReference type="Pfam" id="PF00999"/>
    </source>
</evidence>
<dbReference type="RefSeq" id="WP_114366741.1">
    <property type="nucleotide sequence ID" value="NZ_QPEX01000006.1"/>
</dbReference>
<dbReference type="Proteomes" id="UP000253562">
    <property type="component" value="Unassembled WGS sequence"/>
</dbReference>
<feature type="domain" description="Cation/H+ exchanger transmembrane" evidence="14">
    <location>
        <begin position="14"/>
        <end position="196"/>
    </location>
</feature>
<feature type="transmembrane region" description="Helical" evidence="13">
    <location>
        <begin position="101"/>
        <end position="126"/>
    </location>
</feature>
<evidence type="ECO:0000256" key="1">
    <source>
        <dbReference type="ARBA" id="ARBA00004651"/>
    </source>
</evidence>
<dbReference type="InterPro" id="IPR018422">
    <property type="entry name" value="Cation/H_exchanger_CPA1"/>
</dbReference>
<feature type="region of interest" description="Disordered" evidence="12">
    <location>
        <begin position="220"/>
        <end position="258"/>
    </location>
</feature>
<dbReference type="GO" id="GO:0015386">
    <property type="term" value="F:potassium:proton antiporter activity"/>
    <property type="evidence" value="ECO:0007669"/>
    <property type="project" value="TreeGrafter"/>
</dbReference>
<evidence type="ECO:0000256" key="4">
    <source>
        <dbReference type="ARBA" id="ARBA00022449"/>
    </source>
</evidence>
<dbReference type="GO" id="GO:0015385">
    <property type="term" value="F:sodium:proton antiporter activity"/>
    <property type="evidence" value="ECO:0007669"/>
    <property type="project" value="InterPro"/>
</dbReference>
<evidence type="ECO:0000256" key="7">
    <source>
        <dbReference type="ARBA" id="ARBA00022989"/>
    </source>
</evidence>
<dbReference type="GO" id="GO:0051453">
    <property type="term" value="P:regulation of intracellular pH"/>
    <property type="evidence" value="ECO:0007669"/>
    <property type="project" value="TreeGrafter"/>
</dbReference>
<feature type="transmembrane region" description="Helical" evidence="13">
    <location>
        <begin position="269"/>
        <end position="291"/>
    </location>
</feature>
<dbReference type="AlphaFoldDB" id="A0A368KXA2"/>
<feature type="transmembrane region" description="Helical" evidence="13">
    <location>
        <begin position="298"/>
        <end position="316"/>
    </location>
</feature>
<accession>A0A368KXA2</accession>
<evidence type="ECO:0000256" key="9">
    <source>
        <dbReference type="ARBA" id="ARBA00023065"/>
    </source>
</evidence>
<keyword evidence="3" id="KW-0813">Transport</keyword>
<dbReference type="InterPro" id="IPR006153">
    <property type="entry name" value="Cation/H_exchanger_TM"/>
</dbReference>
<evidence type="ECO:0000256" key="3">
    <source>
        <dbReference type="ARBA" id="ARBA00022448"/>
    </source>
</evidence>